<keyword evidence="2" id="KW-1185">Reference proteome</keyword>
<comment type="caution">
    <text evidence="1">The sequence shown here is derived from an EMBL/GenBank/DDBJ whole genome shotgun (WGS) entry which is preliminary data.</text>
</comment>
<dbReference type="Proteomes" id="UP001056120">
    <property type="component" value="Linkage Group LG01"/>
</dbReference>
<organism evidence="1 2">
    <name type="scientific">Smallanthus sonchifolius</name>
    <dbReference type="NCBI Taxonomy" id="185202"/>
    <lineage>
        <taxon>Eukaryota</taxon>
        <taxon>Viridiplantae</taxon>
        <taxon>Streptophyta</taxon>
        <taxon>Embryophyta</taxon>
        <taxon>Tracheophyta</taxon>
        <taxon>Spermatophyta</taxon>
        <taxon>Magnoliopsida</taxon>
        <taxon>eudicotyledons</taxon>
        <taxon>Gunneridae</taxon>
        <taxon>Pentapetalae</taxon>
        <taxon>asterids</taxon>
        <taxon>campanulids</taxon>
        <taxon>Asterales</taxon>
        <taxon>Asteraceae</taxon>
        <taxon>Asteroideae</taxon>
        <taxon>Heliantheae alliance</taxon>
        <taxon>Millerieae</taxon>
        <taxon>Smallanthus</taxon>
    </lineage>
</organism>
<reference evidence="1 2" key="2">
    <citation type="journal article" date="2022" name="Mol. Ecol. Resour.">
        <title>The genomes of chicory, endive, great burdock and yacon provide insights into Asteraceae paleo-polyploidization history and plant inulin production.</title>
        <authorList>
            <person name="Fan W."/>
            <person name="Wang S."/>
            <person name="Wang H."/>
            <person name="Wang A."/>
            <person name="Jiang F."/>
            <person name="Liu H."/>
            <person name="Zhao H."/>
            <person name="Xu D."/>
            <person name="Zhang Y."/>
        </authorList>
    </citation>
    <scope>NUCLEOTIDE SEQUENCE [LARGE SCALE GENOMIC DNA]</scope>
    <source>
        <strain evidence="2">cv. Yunnan</strain>
        <tissue evidence="1">Leaves</tissue>
    </source>
</reference>
<accession>A0ACB9K306</accession>
<sequence>MVDEKKIENASSSTSVREQGNVSLQCPKLDETNYTTWALLMETILKAYDQEANNQSKPLMASSSSQGHGRGRGRNFNKEGGYGIGMGRGFKDKSKFRCYECGELSHFANKCTKWEDKEKGKQQESNLIYDDEPTLL</sequence>
<dbReference type="EMBL" id="CM042018">
    <property type="protein sequence ID" value="KAI3826663.1"/>
    <property type="molecule type" value="Genomic_DNA"/>
</dbReference>
<gene>
    <name evidence="1" type="ORF">L1987_00715</name>
</gene>
<reference evidence="2" key="1">
    <citation type="journal article" date="2022" name="Mol. Ecol. Resour.">
        <title>The genomes of chicory, endive, great burdock and yacon provide insights into Asteraceae palaeo-polyploidization history and plant inulin production.</title>
        <authorList>
            <person name="Fan W."/>
            <person name="Wang S."/>
            <person name="Wang H."/>
            <person name="Wang A."/>
            <person name="Jiang F."/>
            <person name="Liu H."/>
            <person name="Zhao H."/>
            <person name="Xu D."/>
            <person name="Zhang Y."/>
        </authorList>
    </citation>
    <scope>NUCLEOTIDE SEQUENCE [LARGE SCALE GENOMIC DNA]</scope>
    <source>
        <strain evidence="2">cv. Yunnan</strain>
    </source>
</reference>
<protein>
    <submittedName>
        <fullName evidence="1">Uncharacterized protein</fullName>
    </submittedName>
</protein>
<evidence type="ECO:0000313" key="1">
    <source>
        <dbReference type="EMBL" id="KAI3826663.1"/>
    </source>
</evidence>
<evidence type="ECO:0000313" key="2">
    <source>
        <dbReference type="Proteomes" id="UP001056120"/>
    </source>
</evidence>
<proteinExistence type="predicted"/>
<name>A0ACB9K306_9ASTR</name>